<feature type="transmembrane region" description="Helical" evidence="1">
    <location>
        <begin position="54"/>
        <end position="75"/>
    </location>
</feature>
<organism evidence="3 4">
    <name type="scientific">Aliirhizobium smilacinae</name>
    <dbReference type="NCBI Taxonomy" id="1395944"/>
    <lineage>
        <taxon>Bacteria</taxon>
        <taxon>Pseudomonadati</taxon>
        <taxon>Pseudomonadota</taxon>
        <taxon>Alphaproteobacteria</taxon>
        <taxon>Hyphomicrobiales</taxon>
        <taxon>Rhizobiaceae</taxon>
        <taxon>Aliirhizobium</taxon>
    </lineage>
</organism>
<comment type="caution">
    <text evidence="3">The sequence shown here is derived from an EMBL/GenBank/DDBJ whole genome shotgun (WGS) entry which is preliminary data.</text>
</comment>
<reference evidence="3 4" key="1">
    <citation type="submission" date="2019-06" db="EMBL/GenBank/DDBJ databases">
        <title>The draft genome of Rhizobium smilacinae PTYR-5.</title>
        <authorList>
            <person name="Liu L."/>
            <person name="Li L."/>
            <person name="Zhang X."/>
        </authorList>
    </citation>
    <scope>NUCLEOTIDE SEQUENCE [LARGE SCALE GENOMIC DNA]</scope>
    <source>
        <strain evidence="3 4">PTYR-5</strain>
    </source>
</reference>
<name>A0A5C4XK48_9HYPH</name>
<dbReference type="Proteomes" id="UP000311605">
    <property type="component" value="Unassembled WGS sequence"/>
</dbReference>
<sequence length="206" mass="22502">MRLQQGPLLSDLGLEHHRCLQVDLHLDQEAEADPVTGRLRRHIADRSGSAAVEFALLLPLVLALLFSVFEAGWIMTQSIMLDRGLSRASRAVQIGTTAMTYTQYKQKVCDEAFILANCEKALRLELTPIDTAADFPTSTTPCVDRSVAIDPVTTYQSGQTSQLVFARACFVVDPMVPGIGYGLSVPKDNTGAMRLTSSFAFVNEPI</sequence>
<keyword evidence="1" id="KW-1133">Transmembrane helix</keyword>
<protein>
    <recommendedName>
        <fullName evidence="2">TadE-like domain-containing protein</fullName>
    </recommendedName>
</protein>
<accession>A0A5C4XK48</accession>
<dbReference type="OrthoDB" id="7907064at2"/>
<evidence type="ECO:0000313" key="4">
    <source>
        <dbReference type="Proteomes" id="UP000311605"/>
    </source>
</evidence>
<evidence type="ECO:0000313" key="3">
    <source>
        <dbReference type="EMBL" id="TNM62884.1"/>
    </source>
</evidence>
<gene>
    <name evidence="3" type="ORF">FHP24_16845</name>
</gene>
<dbReference type="InterPro" id="IPR012495">
    <property type="entry name" value="TadE-like_dom"/>
</dbReference>
<proteinExistence type="predicted"/>
<keyword evidence="1" id="KW-0812">Transmembrane</keyword>
<dbReference type="EMBL" id="VDMN01000003">
    <property type="protein sequence ID" value="TNM62884.1"/>
    <property type="molecule type" value="Genomic_DNA"/>
</dbReference>
<evidence type="ECO:0000259" key="2">
    <source>
        <dbReference type="Pfam" id="PF07811"/>
    </source>
</evidence>
<feature type="domain" description="TadE-like" evidence="2">
    <location>
        <begin position="48"/>
        <end position="90"/>
    </location>
</feature>
<keyword evidence="1" id="KW-0472">Membrane</keyword>
<evidence type="ECO:0000256" key="1">
    <source>
        <dbReference type="SAM" id="Phobius"/>
    </source>
</evidence>
<keyword evidence="4" id="KW-1185">Reference proteome</keyword>
<dbReference type="Pfam" id="PF07811">
    <property type="entry name" value="TadE"/>
    <property type="match status" value="1"/>
</dbReference>
<dbReference type="AlphaFoldDB" id="A0A5C4XK48"/>